<feature type="domain" description="EngC GTPase" evidence="12">
    <location>
        <begin position="189"/>
        <end position="336"/>
    </location>
</feature>
<protein>
    <recommendedName>
        <fullName evidence="10">Small ribosomal subunit biogenesis GTPase RsgA</fullName>
        <ecNumber evidence="10">3.6.1.-</ecNumber>
    </recommendedName>
</protein>
<keyword evidence="9 10" id="KW-0342">GTP-binding</keyword>
<keyword evidence="1 10" id="KW-0963">Cytoplasm</keyword>
<dbReference type="Gene3D" id="3.40.50.300">
    <property type="entry name" value="P-loop containing nucleotide triphosphate hydrolases"/>
    <property type="match status" value="1"/>
</dbReference>
<feature type="binding site" evidence="10">
    <location>
        <begin position="228"/>
        <end position="231"/>
    </location>
    <ligand>
        <name>GTP</name>
        <dbReference type="ChEBI" id="CHEBI:37565"/>
    </ligand>
</feature>
<evidence type="ECO:0000259" key="13">
    <source>
        <dbReference type="PROSITE" id="PS51721"/>
    </source>
</evidence>
<comment type="cofactor">
    <cofactor evidence="10">
        <name>Zn(2+)</name>
        <dbReference type="ChEBI" id="CHEBI:29105"/>
    </cofactor>
    <text evidence="10">Binds 1 zinc ion per subunit.</text>
</comment>
<comment type="subunit">
    <text evidence="10">Monomer. Associates with 30S ribosomal subunit, binds 16S rRNA.</text>
</comment>
<evidence type="ECO:0000259" key="12">
    <source>
        <dbReference type="PROSITE" id="PS50936"/>
    </source>
</evidence>
<dbReference type="GO" id="GO:0003924">
    <property type="term" value="F:GTPase activity"/>
    <property type="evidence" value="ECO:0007669"/>
    <property type="project" value="UniProtKB-UniRule"/>
</dbReference>
<keyword evidence="15" id="KW-1185">Reference proteome</keyword>
<keyword evidence="5 10" id="KW-0547">Nucleotide-binding</keyword>
<dbReference type="GO" id="GO:0019843">
    <property type="term" value="F:rRNA binding"/>
    <property type="evidence" value="ECO:0007669"/>
    <property type="project" value="UniProtKB-KW"/>
</dbReference>
<comment type="similarity">
    <text evidence="10">Belongs to the TRAFAC class YlqF/YawG GTPase family. RsgA subfamily.</text>
</comment>
<dbReference type="GO" id="GO:0005525">
    <property type="term" value="F:GTP binding"/>
    <property type="evidence" value="ECO:0007669"/>
    <property type="project" value="UniProtKB-UniRule"/>
</dbReference>
<evidence type="ECO:0000256" key="1">
    <source>
        <dbReference type="ARBA" id="ARBA00022490"/>
    </source>
</evidence>
<keyword evidence="3 10" id="KW-0479">Metal-binding</keyword>
<keyword evidence="2 10" id="KW-0690">Ribosome biogenesis</keyword>
<comment type="function">
    <text evidence="10">One of several proteins that assist in the late maturation steps of the functional core of the 30S ribosomal subunit. Helps release RbfA from mature subunits. May play a role in the assembly of ribosomal proteins into the subunit. Circularly permuted GTPase that catalyzes slow GTP hydrolysis, GTPase activity is stimulated by the 30S ribosomal subunit.</text>
</comment>
<sequence>MTTSAPVRGGAGPAEIPWIDVRGTPTVDDVTTETDALPEGAVRVVRADRGVVLVLPARALAGVGCGHDGDGRDHAPHEAGAGHDHDPHEAGAGHVHDPHEAGAGHDTHDLAPRGDGGGDGAPHDQPRRVVLDRDGLAPSADGRTPPTVGDWLLLDETPDGPRVAELLPRRTALVRDTAGETSRTQALAANVDVVMVVEHLDPDPDLGRVERLLTLAWRSGARPVVVLTKADLVPDPEGMAADVAQVALAVDVHAVSAQDGRGLDDLRRDVVLPGSTLVVVGPSGAGKSTLVNALAGRPVMDVGERRADGRGRHTTTHRELVPLTDGAVLVDTPGIRGVGVVADSDALETTFADVADLARACRFADCRHEGEPDCAVRAALESGDLPARRLESFRRLEREAAYQARRVDARLAAEERARWKKVTKEYQRGMRGPGRPRG</sequence>
<accession>A0A402DN99</accession>
<name>A0A402DN99_9CELL</name>
<feature type="binding site" evidence="10">
    <location>
        <begin position="281"/>
        <end position="289"/>
    </location>
    <ligand>
        <name>GTP</name>
        <dbReference type="ChEBI" id="CHEBI:37565"/>
    </ligand>
</feature>
<evidence type="ECO:0000256" key="4">
    <source>
        <dbReference type="ARBA" id="ARBA00022730"/>
    </source>
</evidence>
<dbReference type="Gene3D" id="1.10.40.50">
    <property type="entry name" value="Probable gtpase engc, domain 3"/>
    <property type="match status" value="1"/>
</dbReference>
<dbReference type="NCBIfam" id="TIGR00157">
    <property type="entry name" value="ribosome small subunit-dependent GTPase A"/>
    <property type="match status" value="1"/>
</dbReference>
<dbReference type="PANTHER" id="PTHR32120">
    <property type="entry name" value="SMALL RIBOSOMAL SUBUNIT BIOGENESIS GTPASE RSGA"/>
    <property type="match status" value="1"/>
</dbReference>
<feature type="region of interest" description="Disordered" evidence="11">
    <location>
        <begin position="68"/>
        <end position="127"/>
    </location>
</feature>
<dbReference type="InterPro" id="IPR030378">
    <property type="entry name" value="G_CP_dom"/>
</dbReference>
<evidence type="ECO:0000256" key="10">
    <source>
        <dbReference type="HAMAP-Rule" id="MF_01820"/>
    </source>
</evidence>
<evidence type="ECO:0000256" key="8">
    <source>
        <dbReference type="ARBA" id="ARBA00022884"/>
    </source>
</evidence>
<keyword evidence="4 10" id="KW-0699">rRNA-binding</keyword>
<evidence type="ECO:0000256" key="11">
    <source>
        <dbReference type="SAM" id="MobiDB-lite"/>
    </source>
</evidence>
<dbReference type="GO" id="GO:0005737">
    <property type="term" value="C:cytoplasm"/>
    <property type="evidence" value="ECO:0007669"/>
    <property type="project" value="UniProtKB-SubCell"/>
</dbReference>
<feature type="binding site" evidence="10">
    <location>
        <position position="366"/>
    </location>
    <ligand>
        <name>Zn(2+)</name>
        <dbReference type="ChEBI" id="CHEBI:29105"/>
    </ligand>
</feature>
<feature type="binding site" evidence="10">
    <location>
        <position position="374"/>
    </location>
    <ligand>
        <name>Zn(2+)</name>
        <dbReference type="ChEBI" id="CHEBI:29105"/>
    </ligand>
</feature>
<dbReference type="GO" id="GO:0046872">
    <property type="term" value="F:metal ion binding"/>
    <property type="evidence" value="ECO:0007669"/>
    <property type="project" value="UniProtKB-KW"/>
</dbReference>
<reference evidence="14 15" key="1">
    <citation type="submission" date="2019-01" db="EMBL/GenBank/DDBJ databases">
        <title>Draft genome sequence of Cellulomonas takizawaensis strain TKZ-21.</title>
        <authorList>
            <person name="Yamamura H."/>
            <person name="Hayashi T."/>
            <person name="Hamada M."/>
            <person name="Serisawa Y."/>
            <person name="Matsuyama K."/>
            <person name="Nakagawa Y."/>
            <person name="Otoguro M."/>
            <person name="Yanagida F."/>
            <person name="Hayakawa M."/>
        </authorList>
    </citation>
    <scope>NUCLEOTIDE SEQUENCE [LARGE SCALE GENOMIC DNA]</scope>
    <source>
        <strain evidence="14 15">NBRC12680</strain>
    </source>
</reference>
<dbReference type="PROSITE" id="PS50936">
    <property type="entry name" value="ENGC_GTPASE"/>
    <property type="match status" value="1"/>
</dbReference>
<evidence type="ECO:0000256" key="9">
    <source>
        <dbReference type="ARBA" id="ARBA00023134"/>
    </source>
</evidence>
<gene>
    <name evidence="10" type="primary">rsgA</name>
    <name evidence="14" type="ORF">CBZ_06600</name>
</gene>
<dbReference type="AlphaFoldDB" id="A0A402DN99"/>
<dbReference type="PROSITE" id="PS51721">
    <property type="entry name" value="G_CP"/>
    <property type="match status" value="1"/>
</dbReference>
<dbReference type="CDD" id="cd01854">
    <property type="entry name" value="YjeQ_EngC"/>
    <property type="match status" value="1"/>
</dbReference>
<dbReference type="HAMAP" id="MF_01820">
    <property type="entry name" value="GTPase_RsgA"/>
    <property type="match status" value="1"/>
</dbReference>
<dbReference type="InterPro" id="IPR027417">
    <property type="entry name" value="P-loop_NTPase"/>
</dbReference>
<proteinExistence type="inferred from homology"/>
<dbReference type="Pfam" id="PF03193">
    <property type="entry name" value="RsgA_GTPase"/>
    <property type="match status" value="1"/>
</dbReference>
<keyword evidence="8 10" id="KW-0694">RNA-binding</keyword>
<dbReference type="PANTHER" id="PTHR32120:SF10">
    <property type="entry name" value="SMALL RIBOSOMAL SUBUNIT BIOGENESIS GTPASE RSGA"/>
    <property type="match status" value="1"/>
</dbReference>
<dbReference type="EC" id="3.6.1.-" evidence="10"/>
<evidence type="ECO:0000313" key="15">
    <source>
        <dbReference type="Proteomes" id="UP000289954"/>
    </source>
</evidence>
<dbReference type="EMBL" id="BIMR01000038">
    <property type="protein sequence ID" value="GCE75604.1"/>
    <property type="molecule type" value="Genomic_DNA"/>
</dbReference>
<evidence type="ECO:0000256" key="5">
    <source>
        <dbReference type="ARBA" id="ARBA00022741"/>
    </source>
</evidence>
<dbReference type="SUPFAM" id="SSF52540">
    <property type="entry name" value="P-loop containing nucleoside triphosphate hydrolases"/>
    <property type="match status" value="1"/>
</dbReference>
<evidence type="ECO:0000313" key="14">
    <source>
        <dbReference type="EMBL" id="GCE75604.1"/>
    </source>
</evidence>
<feature type="domain" description="CP-type G" evidence="13">
    <location>
        <begin position="178"/>
        <end position="338"/>
    </location>
</feature>
<dbReference type="Proteomes" id="UP000289954">
    <property type="component" value="Unassembled WGS sequence"/>
</dbReference>
<evidence type="ECO:0000256" key="3">
    <source>
        <dbReference type="ARBA" id="ARBA00022723"/>
    </source>
</evidence>
<dbReference type="InterPro" id="IPR004881">
    <property type="entry name" value="Ribosome_biogen_GTPase_RsgA"/>
</dbReference>
<comment type="caution">
    <text evidence="14">The sequence shown here is derived from an EMBL/GenBank/DDBJ whole genome shotgun (WGS) entry which is preliminary data.</text>
</comment>
<comment type="subcellular location">
    <subcellularLocation>
        <location evidence="10">Cytoplasm</location>
    </subcellularLocation>
</comment>
<evidence type="ECO:0000256" key="2">
    <source>
        <dbReference type="ARBA" id="ARBA00022517"/>
    </source>
</evidence>
<feature type="compositionally biased region" description="Basic and acidic residues" evidence="11">
    <location>
        <begin position="68"/>
        <end position="112"/>
    </location>
</feature>
<dbReference type="InterPro" id="IPR010914">
    <property type="entry name" value="RsgA_GTPase_dom"/>
</dbReference>
<evidence type="ECO:0000256" key="7">
    <source>
        <dbReference type="ARBA" id="ARBA00022833"/>
    </source>
</evidence>
<keyword evidence="6 10" id="KW-0378">Hydrolase</keyword>
<feature type="binding site" evidence="10">
    <location>
        <position position="361"/>
    </location>
    <ligand>
        <name>Zn(2+)</name>
        <dbReference type="ChEBI" id="CHEBI:29105"/>
    </ligand>
</feature>
<organism evidence="14 15">
    <name type="scientific">Cellulomonas biazotea</name>
    <dbReference type="NCBI Taxonomy" id="1709"/>
    <lineage>
        <taxon>Bacteria</taxon>
        <taxon>Bacillati</taxon>
        <taxon>Actinomycetota</taxon>
        <taxon>Actinomycetes</taxon>
        <taxon>Micrococcales</taxon>
        <taxon>Cellulomonadaceae</taxon>
        <taxon>Cellulomonas</taxon>
    </lineage>
</organism>
<feature type="binding site" evidence="10">
    <location>
        <position position="368"/>
    </location>
    <ligand>
        <name>Zn(2+)</name>
        <dbReference type="ChEBI" id="CHEBI:29105"/>
    </ligand>
</feature>
<dbReference type="GO" id="GO:0042274">
    <property type="term" value="P:ribosomal small subunit biogenesis"/>
    <property type="evidence" value="ECO:0007669"/>
    <property type="project" value="UniProtKB-UniRule"/>
</dbReference>
<keyword evidence="7 10" id="KW-0862">Zinc</keyword>
<evidence type="ECO:0000256" key="6">
    <source>
        <dbReference type="ARBA" id="ARBA00022801"/>
    </source>
</evidence>